<dbReference type="GO" id="GO:0003700">
    <property type="term" value="F:DNA-binding transcription factor activity"/>
    <property type="evidence" value="ECO:0007669"/>
    <property type="project" value="InterPro"/>
</dbReference>
<keyword evidence="8" id="KW-0539">Nucleus</keyword>
<feature type="domain" description="Nuclear receptor" evidence="9">
    <location>
        <begin position="384"/>
        <end position="458"/>
    </location>
</feature>
<dbReference type="OrthoDB" id="10063099at2759"/>
<accession>A0A813UYP8</accession>
<dbReference type="SUPFAM" id="SSF57716">
    <property type="entry name" value="Glucocorticoid receptor-like (DNA-binding domain)"/>
    <property type="match status" value="1"/>
</dbReference>
<dbReference type="InterPro" id="IPR001628">
    <property type="entry name" value="Znf_hrmn_rcpt"/>
</dbReference>
<dbReference type="PANTHER" id="PTHR12480">
    <property type="entry name" value="ARGININE DEMETHYLASE AND LYSYL-HYDROXYLASE JMJD"/>
    <property type="match status" value="1"/>
</dbReference>
<evidence type="ECO:0000256" key="6">
    <source>
        <dbReference type="ARBA" id="ARBA00023163"/>
    </source>
</evidence>
<dbReference type="GO" id="GO:0043565">
    <property type="term" value="F:sequence-specific DNA binding"/>
    <property type="evidence" value="ECO:0007669"/>
    <property type="project" value="InterPro"/>
</dbReference>
<evidence type="ECO:0000256" key="8">
    <source>
        <dbReference type="ARBA" id="ARBA00023242"/>
    </source>
</evidence>
<dbReference type="SUPFAM" id="SSF51197">
    <property type="entry name" value="Clavaminate synthase-like"/>
    <property type="match status" value="1"/>
</dbReference>
<dbReference type="InterPro" id="IPR050910">
    <property type="entry name" value="JMJD6_ArgDemeth/LysHydrox"/>
</dbReference>
<dbReference type="EMBL" id="CAJNOC010001049">
    <property type="protein sequence ID" value="CAF0830180.1"/>
    <property type="molecule type" value="Genomic_DNA"/>
</dbReference>
<proteinExistence type="predicted"/>
<keyword evidence="3" id="KW-0862">Zinc</keyword>
<keyword evidence="4" id="KW-0805">Transcription regulation</keyword>
<keyword evidence="7" id="KW-0675">Receptor</keyword>
<dbReference type="Proteomes" id="UP000663879">
    <property type="component" value="Unassembled WGS sequence"/>
</dbReference>
<keyword evidence="1" id="KW-0479">Metal-binding</keyword>
<evidence type="ECO:0000256" key="1">
    <source>
        <dbReference type="ARBA" id="ARBA00022723"/>
    </source>
</evidence>
<gene>
    <name evidence="10" type="ORF">OXX778_LOCUS7922</name>
</gene>
<evidence type="ECO:0000256" key="4">
    <source>
        <dbReference type="ARBA" id="ARBA00023015"/>
    </source>
</evidence>
<keyword evidence="11" id="KW-1185">Reference proteome</keyword>
<name>A0A813UYP8_9BILA</name>
<evidence type="ECO:0000313" key="10">
    <source>
        <dbReference type="EMBL" id="CAF0830180.1"/>
    </source>
</evidence>
<evidence type="ECO:0000313" key="11">
    <source>
        <dbReference type="Proteomes" id="UP000663879"/>
    </source>
</evidence>
<dbReference type="Gene3D" id="2.60.120.650">
    <property type="entry name" value="Cupin"/>
    <property type="match status" value="1"/>
</dbReference>
<dbReference type="PROSITE" id="PS51030">
    <property type="entry name" value="NUCLEAR_REC_DBD_2"/>
    <property type="match status" value="1"/>
</dbReference>
<comment type="caution">
    <text evidence="10">The sequence shown here is derived from an EMBL/GenBank/DDBJ whole genome shotgun (WGS) entry which is preliminary data.</text>
</comment>
<dbReference type="Gene3D" id="3.30.50.10">
    <property type="entry name" value="Erythroid Transcription Factor GATA-1, subunit A"/>
    <property type="match status" value="1"/>
</dbReference>
<evidence type="ECO:0000256" key="2">
    <source>
        <dbReference type="ARBA" id="ARBA00022771"/>
    </source>
</evidence>
<organism evidence="10 11">
    <name type="scientific">Brachionus calyciflorus</name>
    <dbReference type="NCBI Taxonomy" id="104777"/>
    <lineage>
        <taxon>Eukaryota</taxon>
        <taxon>Metazoa</taxon>
        <taxon>Spiralia</taxon>
        <taxon>Gnathifera</taxon>
        <taxon>Rotifera</taxon>
        <taxon>Eurotatoria</taxon>
        <taxon>Monogononta</taxon>
        <taxon>Pseudotrocha</taxon>
        <taxon>Ploima</taxon>
        <taxon>Brachionidae</taxon>
        <taxon>Brachionus</taxon>
    </lineage>
</organism>
<keyword evidence="5" id="KW-0238">DNA-binding</keyword>
<dbReference type="AlphaFoldDB" id="A0A813UYP8"/>
<dbReference type="GO" id="GO:0016706">
    <property type="term" value="F:2-oxoglutarate-dependent dioxygenase activity"/>
    <property type="evidence" value="ECO:0007669"/>
    <property type="project" value="TreeGrafter"/>
</dbReference>
<dbReference type="GO" id="GO:0008270">
    <property type="term" value="F:zinc ion binding"/>
    <property type="evidence" value="ECO:0007669"/>
    <property type="project" value="UniProtKB-KW"/>
</dbReference>
<evidence type="ECO:0000259" key="9">
    <source>
        <dbReference type="PROSITE" id="PS51030"/>
    </source>
</evidence>
<dbReference type="InterPro" id="IPR013088">
    <property type="entry name" value="Znf_NHR/GATA"/>
</dbReference>
<dbReference type="InterPro" id="IPR041667">
    <property type="entry name" value="Cupin_8"/>
</dbReference>
<protein>
    <recommendedName>
        <fullName evidence="9">Nuclear receptor domain-containing protein</fullName>
    </recommendedName>
</protein>
<dbReference type="PANTHER" id="PTHR12480:SF19">
    <property type="entry name" value="CUPIN-LIKE DOMAIN-CONTAINING PROTEIN"/>
    <property type="match status" value="1"/>
</dbReference>
<evidence type="ECO:0000256" key="7">
    <source>
        <dbReference type="ARBA" id="ARBA00023170"/>
    </source>
</evidence>
<dbReference type="Pfam" id="PF13621">
    <property type="entry name" value="Cupin_8"/>
    <property type="match status" value="1"/>
</dbReference>
<sequence length="458" mass="53948">MHLSTNWLIAKWLYYNEFTDLTKEECALMLPDFTNSITRPIDDCSMCANLTEIKRIQRITKEEFLASYAYTGVPVIITDAINDWSGLNKFNFNFFKDLYLNLDEIEYKKRQSKKEIHKDKSSAIMETFNSIIESDNERANSKITCQFFPYKTKFQNLQQVFEMDERDDGVWEKPWYVGWSNCNNYASKILRKHYKRPYFLPDESEMSRVDWIFMGTPGYGAGLHIDDVNNPTWQAQISGIKLWTFKPPAECLLKCPFSLTAEVNPGEIIIFDSNRWFHSTVIKGEDLSVAICSEQFDTNELIILSDYIRYINNNYGSDPSVFLEFLKELKIEKEIKSEPIKNEPLKRENLNDSISNSIKSEPTSDSSFSQNFRTRRARQINEKNDLCEVCELRKTHLSIDEHAICNRCRLFVPRGFSNRYNREKYTCNNNNNCFKTQNFFKCRKCRLERCIQLRIGFL</sequence>
<evidence type="ECO:0000256" key="5">
    <source>
        <dbReference type="ARBA" id="ARBA00023125"/>
    </source>
</evidence>
<keyword evidence="2" id="KW-0863">Zinc-finger</keyword>
<keyword evidence="6" id="KW-0804">Transcription</keyword>
<evidence type="ECO:0000256" key="3">
    <source>
        <dbReference type="ARBA" id="ARBA00022833"/>
    </source>
</evidence>
<reference evidence="10" key="1">
    <citation type="submission" date="2021-02" db="EMBL/GenBank/DDBJ databases">
        <authorList>
            <person name="Nowell W R."/>
        </authorList>
    </citation>
    <scope>NUCLEOTIDE SEQUENCE</scope>
    <source>
        <strain evidence="10">Ploen Becks lab</strain>
    </source>
</reference>